<dbReference type="PANTHER" id="PTHR10039:SF17">
    <property type="entry name" value="FUNGAL STAND N-TERMINAL GOODBYE DOMAIN-CONTAINING PROTEIN-RELATED"/>
    <property type="match status" value="1"/>
</dbReference>
<gene>
    <name evidence="4" type="ORF">B0T14DRAFT_497297</name>
</gene>
<dbReference type="Gene3D" id="3.40.50.300">
    <property type="entry name" value="P-loop containing nucleotide triphosphate hydrolases"/>
    <property type="match status" value="1"/>
</dbReference>
<reference evidence="4" key="1">
    <citation type="submission" date="2023-06" db="EMBL/GenBank/DDBJ databases">
        <title>Genome-scale phylogeny and comparative genomics of the fungal order Sordariales.</title>
        <authorList>
            <consortium name="Lawrence Berkeley National Laboratory"/>
            <person name="Hensen N."/>
            <person name="Bonometti L."/>
            <person name="Westerberg I."/>
            <person name="Brannstrom I.O."/>
            <person name="Guillou S."/>
            <person name="Cros-Aarteil S."/>
            <person name="Calhoun S."/>
            <person name="Haridas S."/>
            <person name="Kuo A."/>
            <person name="Mondo S."/>
            <person name="Pangilinan J."/>
            <person name="Riley R."/>
            <person name="Labutti K."/>
            <person name="Andreopoulos B."/>
            <person name="Lipzen A."/>
            <person name="Chen C."/>
            <person name="Yanf M."/>
            <person name="Daum C."/>
            <person name="Ng V."/>
            <person name="Clum A."/>
            <person name="Steindorff A."/>
            <person name="Ohm R."/>
            <person name="Martin F."/>
            <person name="Silar P."/>
            <person name="Natvig D."/>
            <person name="Lalanne C."/>
            <person name="Gautier V."/>
            <person name="Ament-Velasquez S.L."/>
            <person name="Kruys A."/>
            <person name="Hutchinson M.I."/>
            <person name="Powell A.J."/>
            <person name="Barry K."/>
            <person name="Miller A.N."/>
            <person name="Grigoriev I.V."/>
            <person name="Debuchy R."/>
            <person name="Gladieux P."/>
            <person name="Thoren M.H."/>
            <person name="Johannesson H."/>
        </authorList>
    </citation>
    <scope>NUCLEOTIDE SEQUENCE</scope>
    <source>
        <strain evidence="4">CBS 606.72</strain>
    </source>
</reference>
<evidence type="ECO:0000313" key="5">
    <source>
        <dbReference type="Proteomes" id="UP001175000"/>
    </source>
</evidence>
<feature type="region of interest" description="Disordered" evidence="2">
    <location>
        <begin position="1190"/>
        <end position="1220"/>
    </location>
</feature>
<keyword evidence="5" id="KW-1185">Reference proteome</keyword>
<evidence type="ECO:0000259" key="3">
    <source>
        <dbReference type="Pfam" id="PF24883"/>
    </source>
</evidence>
<dbReference type="PANTHER" id="PTHR10039">
    <property type="entry name" value="AMELOGENIN"/>
    <property type="match status" value="1"/>
</dbReference>
<feature type="domain" description="Nephrocystin 3-like N-terminal" evidence="3">
    <location>
        <begin position="162"/>
        <end position="341"/>
    </location>
</feature>
<dbReference type="Proteomes" id="UP001175000">
    <property type="component" value="Unassembled WGS sequence"/>
</dbReference>
<proteinExistence type="predicted"/>
<comment type="caution">
    <text evidence="4">The sequence shown here is derived from an EMBL/GenBank/DDBJ whole genome shotgun (WGS) entry which is preliminary data.</text>
</comment>
<dbReference type="Pfam" id="PF24883">
    <property type="entry name" value="NPHP3_N"/>
    <property type="match status" value="1"/>
</dbReference>
<dbReference type="EMBL" id="JAULSU010000004">
    <property type="protein sequence ID" value="KAK0620854.1"/>
    <property type="molecule type" value="Genomic_DNA"/>
</dbReference>
<sequence>MEVIGVVAAVPELLKLAKRIGNAITHISSRREIAKAASGLRAQLDLLAKILESIQRRDLARDGDRLTPILNDTLEELNSLGLLVGKVEDSKKGPKVLQRAQLVFTGFESKLKAKLQRIDRFINLLQVYLAESTAREQLEDRVRNIVKPSIAAARFIPEKLQGTLEWVWSHETVERWRGAPATTSSGGSTSERVTNVENRVLLIYGVSGCGKSVLASSIADDLRAKGLRTVFFSFWAGSSHEMRVDVLFRTVLWQLLDATPQERRTAHMARLLESQGDLKDTSKLVSEIQRLANDYPHELYVIIDGIDESSDDWNDAREGPLSHILKLLQSIPQLRVLLSGRQRSLRLALKKWPLHIVLNKSLVKDDIDKLICHELDHCSNIVDEDVKMHIRAELESKSAVMFLWVKLVFKELHLTFSNAEVRRTLNNVPDQLNQEYSRIFESLAKRLRGRQSSPSIGMQRAKAILGLVIGSARPLTLTELCLAYAHSMAQEPSSYGDHMITEEGIIDACGDVITIQGNLVYLGHTSLREFLLSQPRVKGSEETPAAGYFYMDAESCQKAMALACFRYLQGILWREPSGQRVPFPTLELRFPFLPYAANYVVSHLLSSHIAADDFFTSPMGSSEEWQWLEFAVWMEHEGASQRTLPIAFWDDMIQLWSFLAFCGQNGNDMDQSRGKGFDDLLDIFQKFGIAEGLLELVGQQVAPTAYPSSSTKISPVRSPEIRGIEGTRQPTQAQRRSNQHAAISNWPAMDKMLDDSRLSLILSPVKTCVSKLELLPSPLDAVLGALEPSLRRMSFFPLMGLVWFLAHTDREAEALKTALSALERVRGKGDILEAWVSQWLGYLQPSDELGVLHYRRSLEILDLKQPSPILDLIWCDVANAMSCRLSGMGKTDEAKNTVVAASRRLLAGKTKGKSPRKSPLRNHIYKALSRHPKFFKSRAHSFVEVGRSCRDFDLPEEAETLLRSLVDDRTFMRRLDSDSIGSVMEELGYVTYDLGKLEVSVDIWRKERDRLKSQLAVSRGTGKATQDDIDFATMFLATTLSYMGRNDLARDEMRSINSFSYLKLRPLSDVERDIRLHMNLVVERDDMVEWVRKNIGHIEEAYMDEGEERHEAWEFVASQLLAHGIFGEAEMFIRKSLAAQTAPSQGELSMREICLRETLAFSIRCQGFRPKHCDPLHYYAALNNRIGVTHEGDGEEEDYNDSDSDSNHEDDEDEDYDDDDDEEFNWLSLRLSIGMGLHCSNAGRPLEAKRAFEKVVEKLSDIQCGPHCIANLTGMLFDALAAIQGKDVVWAITRLSLVIDALKEGMRYDCDHVLETYQYDVLLVAGYFYLAAILDKSGVDPTAGAGFRDDAVAVMREKFECVLDANDLASVGKVDRTTTRWIRSCVSYAERRKKGEIDLTSRVEDYPFERFWGYTMLKRCRW</sequence>
<evidence type="ECO:0000313" key="4">
    <source>
        <dbReference type="EMBL" id="KAK0620854.1"/>
    </source>
</evidence>
<feature type="compositionally biased region" description="Acidic residues" evidence="2">
    <location>
        <begin position="1193"/>
        <end position="1220"/>
    </location>
</feature>
<evidence type="ECO:0000256" key="2">
    <source>
        <dbReference type="SAM" id="MobiDB-lite"/>
    </source>
</evidence>
<keyword evidence="1" id="KW-0677">Repeat</keyword>
<protein>
    <recommendedName>
        <fullName evidence="3">Nephrocystin 3-like N-terminal domain-containing protein</fullName>
    </recommendedName>
</protein>
<dbReference type="SUPFAM" id="SSF52540">
    <property type="entry name" value="P-loop containing nucleoside triphosphate hydrolases"/>
    <property type="match status" value="1"/>
</dbReference>
<evidence type="ECO:0000256" key="1">
    <source>
        <dbReference type="ARBA" id="ARBA00022737"/>
    </source>
</evidence>
<dbReference type="InterPro" id="IPR027417">
    <property type="entry name" value="P-loop_NTPase"/>
</dbReference>
<name>A0AA40C138_9PEZI</name>
<dbReference type="InterPro" id="IPR056884">
    <property type="entry name" value="NPHP3-like_N"/>
</dbReference>
<accession>A0AA40C138</accession>
<organism evidence="4 5">
    <name type="scientific">Immersiella caudata</name>
    <dbReference type="NCBI Taxonomy" id="314043"/>
    <lineage>
        <taxon>Eukaryota</taxon>
        <taxon>Fungi</taxon>
        <taxon>Dikarya</taxon>
        <taxon>Ascomycota</taxon>
        <taxon>Pezizomycotina</taxon>
        <taxon>Sordariomycetes</taxon>
        <taxon>Sordariomycetidae</taxon>
        <taxon>Sordariales</taxon>
        <taxon>Lasiosphaeriaceae</taxon>
        <taxon>Immersiella</taxon>
    </lineage>
</organism>